<dbReference type="RefSeq" id="WP_043576484.1">
    <property type="nucleotide sequence ID" value="NZ_CAXOUJ010000023.1"/>
</dbReference>
<dbReference type="GO" id="GO:1990351">
    <property type="term" value="C:transporter complex"/>
    <property type="evidence" value="ECO:0007669"/>
    <property type="project" value="TreeGrafter"/>
</dbReference>
<dbReference type="PANTHER" id="PTHR30189">
    <property type="entry name" value="LPS-ASSEMBLY PROTEIN"/>
    <property type="match status" value="1"/>
</dbReference>
<dbReference type="Proteomes" id="UP000075816">
    <property type="component" value="Unassembled WGS sequence"/>
</dbReference>
<proteinExistence type="predicted"/>
<evidence type="ECO:0000313" key="4">
    <source>
        <dbReference type="EMBL" id="KYL03525.1"/>
    </source>
</evidence>
<feature type="transmembrane region" description="Helical" evidence="2">
    <location>
        <begin position="6"/>
        <end position="25"/>
    </location>
</feature>
<dbReference type="PANTHER" id="PTHR30189:SF1">
    <property type="entry name" value="LPS-ASSEMBLY PROTEIN LPTD"/>
    <property type="match status" value="1"/>
</dbReference>
<feature type="domain" description="Organic solvent tolerance-like N-terminal" evidence="3">
    <location>
        <begin position="293"/>
        <end position="393"/>
    </location>
</feature>
<dbReference type="InterPro" id="IPR050218">
    <property type="entry name" value="LptD"/>
</dbReference>
<accession>A0A170MVQ9</accession>
<dbReference type="AlphaFoldDB" id="A0A170MVQ9"/>
<dbReference type="eggNOG" id="COG3117">
    <property type="taxonomic scope" value="Bacteria"/>
</dbReference>
<organism evidence="4 5">
    <name type="scientific">Fusobacterium necrophorum subsp. funduliforme</name>
    <dbReference type="NCBI Taxonomy" id="143387"/>
    <lineage>
        <taxon>Bacteria</taxon>
        <taxon>Fusobacteriati</taxon>
        <taxon>Fusobacteriota</taxon>
        <taxon>Fusobacteriia</taxon>
        <taxon>Fusobacteriales</taxon>
        <taxon>Fusobacteriaceae</taxon>
        <taxon>Fusobacterium</taxon>
    </lineage>
</organism>
<protein>
    <recommendedName>
        <fullName evidence="3">Organic solvent tolerance-like N-terminal domain-containing protein</fullName>
    </recommendedName>
</protein>
<evidence type="ECO:0000259" key="3">
    <source>
        <dbReference type="Pfam" id="PF03968"/>
    </source>
</evidence>
<dbReference type="Gene3D" id="2.60.450.10">
    <property type="entry name" value="Lipopolysaccharide (LPS) transport protein A like domain"/>
    <property type="match status" value="4"/>
</dbReference>
<dbReference type="Pfam" id="PF03968">
    <property type="entry name" value="LptD_N"/>
    <property type="match status" value="2"/>
</dbReference>
<comment type="caution">
    <text evidence="4">The sequence shown here is derived from an EMBL/GenBank/DDBJ whole genome shotgun (WGS) entry which is preliminary data.</text>
</comment>
<feature type="domain" description="Organic solvent tolerance-like N-terminal" evidence="3">
    <location>
        <begin position="707"/>
        <end position="783"/>
    </location>
</feature>
<evidence type="ECO:0000256" key="1">
    <source>
        <dbReference type="ARBA" id="ARBA00023237"/>
    </source>
</evidence>
<evidence type="ECO:0000313" key="5">
    <source>
        <dbReference type="Proteomes" id="UP000075816"/>
    </source>
</evidence>
<gene>
    <name evidence="4" type="ORF">A2J07_05585</name>
</gene>
<dbReference type="InterPro" id="IPR005653">
    <property type="entry name" value="OstA-like_N"/>
</dbReference>
<reference evidence="4 5" key="1">
    <citation type="submission" date="2016-03" db="EMBL/GenBank/DDBJ databases">
        <title>Comparative genomics of human isolates of Fusobacterium necrophorum.</title>
        <authorList>
            <person name="Jensen A."/>
            <person name="Bank S."/>
            <person name="Andersen P.S."/>
            <person name="Kristensen L.H."/>
            <person name="Prag J."/>
        </authorList>
    </citation>
    <scope>NUCLEOTIDE SEQUENCE [LARGE SCALE GENOMIC DNA]</scope>
    <source>
        <strain evidence="4 5">LS_1264</strain>
    </source>
</reference>
<keyword evidence="1" id="KW-0998">Cell outer membrane</keyword>
<keyword evidence="2" id="KW-0812">Transmembrane</keyword>
<dbReference type="InterPro" id="IPR010664">
    <property type="entry name" value="LipoPS_assembly_LptC-rel"/>
</dbReference>
<dbReference type="EMBL" id="LVEA01000042">
    <property type="protein sequence ID" value="KYL03525.1"/>
    <property type="molecule type" value="Genomic_DNA"/>
</dbReference>
<dbReference type="GO" id="GO:0009279">
    <property type="term" value="C:cell outer membrane"/>
    <property type="evidence" value="ECO:0007669"/>
    <property type="project" value="TreeGrafter"/>
</dbReference>
<dbReference type="Pfam" id="PF06835">
    <property type="entry name" value="LptC"/>
    <property type="match status" value="2"/>
</dbReference>
<keyword evidence="2" id="KW-1133">Transmembrane helix</keyword>
<sequence>MTKKAWIYSGIGAVVLIAGYFNYFGEDKKLDTLKKVIETSNAIYKSADYFVEAKKQIDYVDDKETKFEVAKAIVKGMALSGDNVVIDKLRNLVLKNNILGVSENGWKFNTSELRYNKATDEIISEAGVAAINEKKGIHLEGKKFLTTTSMSHILLENGVKFEVGRAGLRGEKAEYDDSSKKILLSGNVELYNSKKDGKEFRGKFGDMSYDVEAGRGETNLPFEITYNETQLEAEKLVFYPEENAFHLEQNVNLTSKDYKATLSAMDKKAGEELIHFVGPIRAQNEEYSCSMNRAVYDIVKKEITMIGNIDIVSKKGDRLKADRAVYHEAEKILNVYGDGNKVNYDGNGHHIEAEEFQYDVRTGDIRVLSPYRYRNQKGDIFEGNNLEYKKETGKAIIKGEVRYQSKDYTVKTVDLDYARETGILTIANPYFIQMKDGSTFEGKSAVYNEKTGDLVSPGSIYMIGKDYVAHGHDLKYNNHTGKGSLEGPVNLLSETQNFNITGDRAVFDQKSGAVMGNVKGNLQGTMITSSKAIYKTAEKMVELPEPIQYRNSQENLHGSMKSGKYFVEAHQFQGKDFVALRAGEKVTSDYAEYFTEEKRAELTGKVRMENADQVVTTEKASYEFIEKYAEIPTTFQLQKGQFLVNGDSGNVNFTTQKLYVTKPSMNSEAGEHFEAERLEGNLKTLVMDFRDKVYGKTVQKNVLSEYRGEKARVYLAKEQNQYRAKKLEVFEDAVFTQEDKTLKGKRGQYDFDTNLVNFYGDVFFSSKDGSIRSDEMIYNTQTKKAKAKGNVKMNYSK</sequence>
<keyword evidence="2" id="KW-0472">Membrane</keyword>
<name>A0A170MVQ9_9FUSO</name>
<evidence type="ECO:0000256" key="2">
    <source>
        <dbReference type="SAM" id="Phobius"/>
    </source>
</evidence>